<keyword evidence="1" id="KW-0472">Membrane</keyword>
<protein>
    <recommendedName>
        <fullName evidence="5">LPXTG cell wall anchor domain-containing protein</fullName>
    </recommendedName>
</protein>
<comment type="caution">
    <text evidence="3">The sequence shown here is derived from an EMBL/GenBank/DDBJ whole genome shotgun (WGS) entry which is preliminary data.</text>
</comment>
<keyword evidence="1" id="KW-0812">Transmembrane</keyword>
<accession>A0A8J3Q8S6</accession>
<organism evidence="3 4">
    <name type="scientific">Rhizocola hellebori</name>
    <dbReference type="NCBI Taxonomy" id="1392758"/>
    <lineage>
        <taxon>Bacteria</taxon>
        <taxon>Bacillati</taxon>
        <taxon>Actinomycetota</taxon>
        <taxon>Actinomycetes</taxon>
        <taxon>Micromonosporales</taxon>
        <taxon>Micromonosporaceae</taxon>
        <taxon>Rhizocola</taxon>
    </lineage>
</organism>
<keyword evidence="1" id="KW-1133">Transmembrane helix</keyword>
<gene>
    <name evidence="3" type="ORF">Rhe02_33700</name>
</gene>
<evidence type="ECO:0000256" key="2">
    <source>
        <dbReference type="SAM" id="SignalP"/>
    </source>
</evidence>
<evidence type="ECO:0000256" key="1">
    <source>
        <dbReference type="SAM" id="Phobius"/>
    </source>
</evidence>
<feature type="chain" id="PRO_5035174093" description="LPXTG cell wall anchor domain-containing protein" evidence="2">
    <location>
        <begin position="27"/>
        <end position="494"/>
    </location>
</feature>
<sequence>MSLLKRGLAAAACVATISTIPVPAAAAAKSPVVLAFAETLVPDDGAAARRFFTLRSAENFTFTQIKLTVDLTGLSGVATVTTSPSCTTAAATITCTWHEISGPYTALPWTFDVKAAPGAKIGDSGQIKATLESSDQPTITGNGKITIAEGVDLAAATFDSIGVQPGATFDLPLAVINAGKKAVNGVAVVVYKGFWLSGPAKYTNCLYDAGQVRACVFDNDLAVGARYGAALPMTLRTDSPAGEYASLEAIWLTTAELELLKAELGQEWFGSPGSGGGELDLIQTPTAMDDQVDTDPFNSWTGYTIEMLGDKVRDFAAIGGTGSGAVGDTITLDVGIKNVGNATHYVEGDPFEGRSQVTLTVPPGASLKSLPTNCQAVTEPGVPDANPKRLDASLYECLGPELIEAGKSYTFPISFVVNSVISSATGSLEETWLTDANPANNKAPIVLNAPGGGGGLPITGPKVTLIAVVGLLLLAAGLVIVVATRRRKSLPLSR</sequence>
<dbReference type="Proteomes" id="UP000612899">
    <property type="component" value="Unassembled WGS sequence"/>
</dbReference>
<dbReference type="RefSeq" id="WP_203909162.1">
    <property type="nucleotide sequence ID" value="NZ_BONY01000018.1"/>
</dbReference>
<name>A0A8J3Q8S6_9ACTN</name>
<evidence type="ECO:0000313" key="3">
    <source>
        <dbReference type="EMBL" id="GIH05303.1"/>
    </source>
</evidence>
<feature type="signal peptide" evidence="2">
    <location>
        <begin position="1"/>
        <end position="26"/>
    </location>
</feature>
<dbReference type="AlphaFoldDB" id="A0A8J3Q8S6"/>
<keyword evidence="4" id="KW-1185">Reference proteome</keyword>
<evidence type="ECO:0008006" key="5">
    <source>
        <dbReference type="Google" id="ProtNLM"/>
    </source>
</evidence>
<proteinExistence type="predicted"/>
<keyword evidence="2" id="KW-0732">Signal</keyword>
<feature type="transmembrane region" description="Helical" evidence="1">
    <location>
        <begin position="465"/>
        <end position="484"/>
    </location>
</feature>
<evidence type="ECO:0000313" key="4">
    <source>
        <dbReference type="Proteomes" id="UP000612899"/>
    </source>
</evidence>
<reference evidence="3" key="1">
    <citation type="submission" date="2021-01" db="EMBL/GenBank/DDBJ databases">
        <title>Whole genome shotgun sequence of Rhizocola hellebori NBRC 109834.</title>
        <authorList>
            <person name="Komaki H."/>
            <person name="Tamura T."/>
        </authorList>
    </citation>
    <scope>NUCLEOTIDE SEQUENCE</scope>
    <source>
        <strain evidence="3">NBRC 109834</strain>
    </source>
</reference>
<dbReference type="EMBL" id="BONY01000018">
    <property type="protein sequence ID" value="GIH05303.1"/>
    <property type="molecule type" value="Genomic_DNA"/>
</dbReference>